<evidence type="ECO:0000313" key="1">
    <source>
        <dbReference type="EMBL" id="KAJ1677215.1"/>
    </source>
</evidence>
<sequence>VRLPPTPIEEKEEDIGALVVEDRDGFCIRQIDEDDSDEVVVKKRVAFAMHLPNKPLKSALKKPVVLPSSSSSPATNVRVGTYPRGPTRFAPETFIKKLQPQLADSGVLSGETLAQLRAMFNGWKRASDEWAIRCARITKRWRLAVLYRHQALKRMAMVRWNAKLRHRMGPSYGNYYSQTAPPVVMERLADKIYRRHALKEYMRIWRNQRRARLPKVLLERIWPRRRLEMYFN</sequence>
<dbReference type="EMBL" id="JAMZIH010002799">
    <property type="protein sequence ID" value="KAJ1677215.1"/>
    <property type="molecule type" value="Genomic_DNA"/>
</dbReference>
<gene>
    <name evidence="1" type="ORF">EV182_006640</name>
</gene>
<accession>A0ACC1HPA3</accession>
<evidence type="ECO:0000313" key="2">
    <source>
        <dbReference type="Proteomes" id="UP001145114"/>
    </source>
</evidence>
<protein>
    <submittedName>
        <fullName evidence="1">Uncharacterized protein</fullName>
    </submittedName>
</protein>
<keyword evidence="2" id="KW-1185">Reference proteome</keyword>
<organism evidence="1 2">
    <name type="scientific">Spiromyces aspiralis</name>
    <dbReference type="NCBI Taxonomy" id="68401"/>
    <lineage>
        <taxon>Eukaryota</taxon>
        <taxon>Fungi</taxon>
        <taxon>Fungi incertae sedis</taxon>
        <taxon>Zoopagomycota</taxon>
        <taxon>Kickxellomycotina</taxon>
        <taxon>Kickxellomycetes</taxon>
        <taxon>Kickxellales</taxon>
        <taxon>Kickxellaceae</taxon>
        <taxon>Spiromyces</taxon>
    </lineage>
</organism>
<comment type="caution">
    <text evidence="1">The sequence shown here is derived from an EMBL/GenBank/DDBJ whole genome shotgun (WGS) entry which is preliminary data.</text>
</comment>
<proteinExistence type="predicted"/>
<dbReference type="Proteomes" id="UP001145114">
    <property type="component" value="Unassembled WGS sequence"/>
</dbReference>
<reference evidence="1" key="1">
    <citation type="submission" date="2022-06" db="EMBL/GenBank/DDBJ databases">
        <title>Phylogenomic reconstructions and comparative analyses of Kickxellomycotina fungi.</title>
        <authorList>
            <person name="Reynolds N.K."/>
            <person name="Stajich J.E."/>
            <person name="Barry K."/>
            <person name="Grigoriev I.V."/>
            <person name="Crous P."/>
            <person name="Smith M.E."/>
        </authorList>
    </citation>
    <scope>NUCLEOTIDE SEQUENCE</scope>
    <source>
        <strain evidence="1">RSA 2271</strain>
    </source>
</reference>
<feature type="non-terminal residue" evidence="1">
    <location>
        <position position="1"/>
    </location>
</feature>
<name>A0ACC1HPA3_9FUNG</name>
<feature type="non-terminal residue" evidence="1">
    <location>
        <position position="232"/>
    </location>
</feature>